<comment type="cofactor">
    <cofactor evidence="1">
        <name>FMN</name>
        <dbReference type="ChEBI" id="CHEBI:58210"/>
    </cofactor>
</comment>
<evidence type="ECO:0000313" key="5">
    <source>
        <dbReference type="EMBL" id="EAR87547.1"/>
    </source>
</evidence>
<accession>I7MDG6</accession>
<dbReference type="Gene3D" id="3.20.20.70">
    <property type="entry name" value="Aldolase class I"/>
    <property type="match status" value="1"/>
</dbReference>
<dbReference type="KEGG" id="tet:TTHERM_00069540"/>
<reference evidence="6" key="1">
    <citation type="journal article" date="2006" name="PLoS Biol.">
        <title>Macronuclear genome sequence of the ciliate Tetrahymena thermophila, a model eukaryote.</title>
        <authorList>
            <person name="Eisen J.A."/>
            <person name="Coyne R.S."/>
            <person name="Wu M."/>
            <person name="Wu D."/>
            <person name="Thiagarajan M."/>
            <person name="Wortman J.R."/>
            <person name="Badger J.H."/>
            <person name="Ren Q."/>
            <person name="Amedeo P."/>
            <person name="Jones K.M."/>
            <person name="Tallon L.J."/>
            <person name="Delcher A.L."/>
            <person name="Salzberg S.L."/>
            <person name="Silva J.C."/>
            <person name="Haas B.J."/>
            <person name="Majoros W.H."/>
            <person name="Farzad M."/>
            <person name="Carlton J.M."/>
            <person name="Smith R.K. Jr."/>
            <person name="Garg J."/>
            <person name="Pearlman R.E."/>
            <person name="Karrer K.M."/>
            <person name="Sun L."/>
            <person name="Manning G."/>
            <person name="Elde N.C."/>
            <person name="Turkewitz A.P."/>
            <person name="Asai D.J."/>
            <person name="Wilkes D.E."/>
            <person name="Wang Y."/>
            <person name="Cai H."/>
            <person name="Collins K."/>
            <person name="Stewart B.A."/>
            <person name="Lee S.R."/>
            <person name="Wilamowska K."/>
            <person name="Weinberg Z."/>
            <person name="Ruzzo W.L."/>
            <person name="Wloga D."/>
            <person name="Gaertig J."/>
            <person name="Frankel J."/>
            <person name="Tsao C.-C."/>
            <person name="Gorovsky M.A."/>
            <person name="Keeling P.J."/>
            <person name="Waller R.F."/>
            <person name="Patron N.J."/>
            <person name="Cherry J.M."/>
            <person name="Stover N.A."/>
            <person name="Krieger C.J."/>
            <person name="del Toro C."/>
            <person name="Ryder H.F."/>
            <person name="Williamson S.C."/>
            <person name="Barbeau R.A."/>
            <person name="Hamilton E.P."/>
            <person name="Orias E."/>
        </authorList>
    </citation>
    <scope>NUCLEOTIDE SEQUENCE [LARGE SCALE GENOMIC DNA]</scope>
    <source>
        <strain evidence="6">SB210</strain>
    </source>
</reference>
<dbReference type="OrthoDB" id="72788at2759"/>
<dbReference type="RefSeq" id="XP_001007792.1">
    <property type="nucleotide sequence ID" value="XM_001007792.1"/>
</dbReference>
<dbReference type="OMA" id="LTRCMAG"/>
<evidence type="ECO:0000256" key="1">
    <source>
        <dbReference type="ARBA" id="ARBA00001917"/>
    </source>
</evidence>
<evidence type="ECO:0000256" key="2">
    <source>
        <dbReference type="ARBA" id="ARBA00005979"/>
    </source>
</evidence>
<dbReference type="STRING" id="312017.I7MDG6"/>
<dbReference type="InParanoid" id="I7MDG6"/>
<comment type="similarity">
    <text evidence="2">Belongs to the NADH:flavin oxidoreductase/NADH oxidase family.</text>
</comment>
<protein>
    <submittedName>
        <fullName evidence="5">FAD/FMN-binding family oxidoreductase</fullName>
    </submittedName>
</protein>
<dbReference type="Pfam" id="PF00724">
    <property type="entry name" value="Oxidored_FMN"/>
    <property type="match status" value="1"/>
</dbReference>
<dbReference type="GO" id="GO:0010181">
    <property type="term" value="F:FMN binding"/>
    <property type="evidence" value="ECO:0007669"/>
    <property type="project" value="InterPro"/>
</dbReference>
<dbReference type="GO" id="GO:0016628">
    <property type="term" value="F:oxidoreductase activity, acting on the CH-CH group of donors, NAD or NADP as acceptor"/>
    <property type="evidence" value="ECO:0007669"/>
    <property type="project" value="UniProtKB-ARBA"/>
</dbReference>
<evidence type="ECO:0000256" key="3">
    <source>
        <dbReference type="ARBA" id="ARBA00023002"/>
    </source>
</evidence>
<evidence type="ECO:0000259" key="4">
    <source>
        <dbReference type="Pfam" id="PF00724"/>
    </source>
</evidence>
<dbReference type="InterPro" id="IPR045247">
    <property type="entry name" value="Oye-like"/>
</dbReference>
<dbReference type="PANTHER" id="PTHR22893">
    <property type="entry name" value="NADH OXIDOREDUCTASE-RELATED"/>
    <property type="match status" value="1"/>
</dbReference>
<dbReference type="GO" id="GO:0005829">
    <property type="term" value="C:cytosol"/>
    <property type="evidence" value="ECO:0007669"/>
    <property type="project" value="UniProtKB-ARBA"/>
</dbReference>
<dbReference type="CDD" id="cd02933">
    <property type="entry name" value="OYE_like_FMN"/>
    <property type="match status" value="1"/>
</dbReference>
<keyword evidence="3" id="KW-0560">Oxidoreductase</keyword>
<dbReference type="InterPro" id="IPR001155">
    <property type="entry name" value="OxRdtase_FMN_N"/>
</dbReference>
<proteinExistence type="inferred from homology"/>
<dbReference type="eggNOG" id="KOG0134">
    <property type="taxonomic scope" value="Eukaryota"/>
</dbReference>
<keyword evidence="6" id="KW-1185">Reference proteome</keyword>
<dbReference type="PANTHER" id="PTHR22893:SF91">
    <property type="entry name" value="NADPH DEHYDROGENASE 2-RELATED"/>
    <property type="match status" value="1"/>
</dbReference>
<dbReference type="EMBL" id="GG662853">
    <property type="protein sequence ID" value="EAR87547.1"/>
    <property type="molecule type" value="Genomic_DNA"/>
</dbReference>
<gene>
    <name evidence="5" type="ORF">TTHERM_00069540</name>
</gene>
<dbReference type="GeneID" id="7829010"/>
<sequence>MNTPITLGALTLKNRFIVAPLTRIRADPKDGVANDLVAEYYGQRTSYGLIITECSQIDIQSNGFPGSCGIYSKEQVQGWKKVVENVHSKGGLIMLQIWHCGRAAKLQNTGGKKIVSSTDVPLSDPGSDTPHRLTVPEIKEIVEQFRQGAINAKEAGFDGIQLHGANGYLVDQFLRNGVNDRTDEYGGSIENRSRFALEVLDALISVFGPERTAIRISPTGNFQDMYDSNPLELYQYLLKEFEKRKLAFVEIRRHAQRIANFIPKGLNVTLDQQIPDLFNTLRKYYSGNIVGNDSITIEEAEKLTINKTVQAVSFGKLSISNPDLPIRYQNNWPINYNYDVETFYKGGEKGYIDYETYKPVN</sequence>
<evidence type="ECO:0000313" key="6">
    <source>
        <dbReference type="Proteomes" id="UP000009168"/>
    </source>
</evidence>
<dbReference type="InterPro" id="IPR013785">
    <property type="entry name" value="Aldolase_TIM"/>
</dbReference>
<dbReference type="FunFam" id="3.20.20.70:FF:000059">
    <property type="entry name" value="N-ethylmaleimide reductase, FMN-linked"/>
    <property type="match status" value="1"/>
</dbReference>
<dbReference type="HOGENOM" id="CLU_012153_0_0_1"/>
<dbReference type="Proteomes" id="UP000009168">
    <property type="component" value="Unassembled WGS sequence"/>
</dbReference>
<name>I7MDG6_TETTS</name>
<dbReference type="SUPFAM" id="SSF51395">
    <property type="entry name" value="FMN-linked oxidoreductases"/>
    <property type="match status" value="1"/>
</dbReference>
<dbReference type="AlphaFoldDB" id="I7MDG6"/>
<feature type="domain" description="NADH:flavin oxidoreductase/NADH oxidase N-terminal" evidence="4">
    <location>
        <begin position="3"/>
        <end position="333"/>
    </location>
</feature>
<organism evidence="5 6">
    <name type="scientific">Tetrahymena thermophila (strain SB210)</name>
    <dbReference type="NCBI Taxonomy" id="312017"/>
    <lineage>
        <taxon>Eukaryota</taxon>
        <taxon>Sar</taxon>
        <taxon>Alveolata</taxon>
        <taxon>Ciliophora</taxon>
        <taxon>Intramacronucleata</taxon>
        <taxon>Oligohymenophorea</taxon>
        <taxon>Hymenostomatida</taxon>
        <taxon>Tetrahymenina</taxon>
        <taxon>Tetrahymenidae</taxon>
        <taxon>Tetrahymena</taxon>
    </lineage>
</organism>